<reference evidence="1 2" key="1">
    <citation type="submission" date="2019-06" db="EMBL/GenBank/DDBJ databases">
        <title>Whole genome shotgun sequence of Streptomyces cacaoi subsp. cacaoi NBRC 12748.</title>
        <authorList>
            <person name="Hosoyama A."/>
            <person name="Uohara A."/>
            <person name="Ohji S."/>
            <person name="Ichikawa N."/>
        </authorList>
    </citation>
    <scope>NUCLEOTIDE SEQUENCE [LARGE SCALE GENOMIC DNA]</scope>
    <source>
        <strain evidence="1 2">NBRC 12748</strain>
    </source>
</reference>
<sequence>MARADHAEFFAFEGARTLLAPYRRPRTLPRARDVWEPALAPLARGIWFRQQRGGRTLYEVAAQLRQAAGFADGHSPEELGERFAFPVTDPARDTSAVLREIADYAATWTERPTAERLRSAPRTTGELRLFFPMLTRRLGSYFGQGGLAVENDMADATAEDGIRMWIGQSHPNDCEGELPALAAECNEALALFHTEDELDRFFCQENHGGSGDADFTEFLPMLAGLCIEHMREHHPLSWERR</sequence>
<dbReference type="Proteomes" id="UP000319210">
    <property type="component" value="Unassembled WGS sequence"/>
</dbReference>
<comment type="caution">
    <text evidence="1">The sequence shown here is derived from an EMBL/GenBank/DDBJ whole genome shotgun (WGS) entry which is preliminary data.</text>
</comment>
<organism evidence="1 2">
    <name type="scientific">Streptomyces cacaoi</name>
    <dbReference type="NCBI Taxonomy" id="1898"/>
    <lineage>
        <taxon>Bacteria</taxon>
        <taxon>Bacillati</taxon>
        <taxon>Actinomycetota</taxon>
        <taxon>Actinomycetes</taxon>
        <taxon>Kitasatosporales</taxon>
        <taxon>Streptomycetaceae</taxon>
        <taxon>Streptomyces</taxon>
    </lineage>
</organism>
<accession>A0A4Y3QTR1</accession>
<protein>
    <recommendedName>
        <fullName evidence="3">CdiI immunity protein domain-containing protein</fullName>
    </recommendedName>
</protein>
<name>A0A4Y3QTR1_STRCI</name>
<evidence type="ECO:0008006" key="3">
    <source>
        <dbReference type="Google" id="ProtNLM"/>
    </source>
</evidence>
<dbReference type="AlphaFoldDB" id="A0A4Y3QTR1"/>
<dbReference type="EMBL" id="BJMM01000004">
    <property type="protein sequence ID" value="GEB48794.1"/>
    <property type="molecule type" value="Genomic_DNA"/>
</dbReference>
<evidence type="ECO:0000313" key="2">
    <source>
        <dbReference type="Proteomes" id="UP000319210"/>
    </source>
</evidence>
<dbReference type="RefSeq" id="WP_086817572.1">
    <property type="nucleotide sequence ID" value="NZ_BJMM01000004.1"/>
</dbReference>
<gene>
    <name evidence="1" type="ORF">SCA03_13450</name>
</gene>
<evidence type="ECO:0000313" key="1">
    <source>
        <dbReference type="EMBL" id="GEB48794.1"/>
    </source>
</evidence>
<keyword evidence="2" id="KW-1185">Reference proteome</keyword>
<dbReference type="OrthoDB" id="4099090at2"/>
<proteinExistence type="predicted"/>